<dbReference type="GO" id="GO:0012505">
    <property type="term" value="C:endomembrane system"/>
    <property type="evidence" value="ECO:0007669"/>
    <property type="project" value="UniProtKB-SubCell"/>
</dbReference>
<evidence type="ECO:0000256" key="5">
    <source>
        <dbReference type="ARBA" id="ARBA00022723"/>
    </source>
</evidence>
<keyword evidence="3 14" id="KW-0109">Calcium transport</keyword>
<dbReference type="InterPro" id="IPR036412">
    <property type="entry name" value="HAD-like_sf"/>
</dbReference>
<evidence type="ECO:0000256" key="12">
    <source>
        <dbReference type="ARBA" id="ARBA00023065"/>
    </source>
</evidence>
<sequence length="1080" mass="118386">MSHEDERRPLLSHTTVVPRDMEDDASYHFDIGVDELMDLVDPKNINALVRLGGIDQICQSLHVNPKMGLGNNDDDLKARHDTFGSNVLPEAKSKSLWQLIVGASDDKTLIMLTVAAAISLVIGVWQDYSPQHPPSEPRVGWVEGTAILVAVITVILTNAINDYQKEMQFKKLNAKGEDKKVTVLRDRREQRICASTLVVGDVLMLEPGDVVSVDCLYLDGYNLACDESAATGESEAVKKCLASQVNDEQDDCFILSGSKVLEGVGHALVIAVGRNAFYGKTMMALRTNNSGGGNGPQQQSTPLQLKLDVLAEQIAKFGFGASVTMLVTLIIKYFATTENLTGPKIMSTLINIIIQTITIIVVAVPEGLPMAVTMSLAFATTQMLKDNNLVRVLSACEIMGNATTICTDKTGTLTENRMTVVKGTLGVEAFDHNTVSSWMEQVDPVVIDLVIQGISVNSTAYKDGDTFLGSTTECALLIFSQQLGGDFSAVRHQAHVVKVYPFSSKRKSMTTVLALQDKKEENDTIYRVHTKGASEIILRSCSRYVNAHGDAELLDDNVRQQCEKVIDKYADDALRTIALAYRDMNADEYEQINEQEEPVLENLVLIGIVGIMDPLRPGVVESVAAFRRAGVFVRMITGDNLKTATAIAKSAGVLTRGGVALNAAKFRDMSPDEQRNVIPRLQVLARSTPTDKTVVVVRLQELDQVVGMTGDGVNDGPALKLADVGFSMGVTGTEVAKEASDIVLMDDNFNSILRALLWGRTVNDGVRKFLTFQLTVNVAAVVISFVSATTSSQAQSVLSAVQLLWVNLIMDTLAALALATEQPTMEQLDRKPASKFAHLINYRMVKMILGQSLFQIGVNLAAIYAGPQLFRIHDEAVLRTMVFNMFVFLQIFNEINCRRVDLSLNVFANITNDWIFLLVQLLVILGQFLIVTFGGIAFRTTPLTFQQWMITIGIGSLSLPVGLIIRMIPDCFGFDRRFNEDARPLTSYSRLNWEGAIGHVRTQLRVYSALRRSYQMAQGPEHQPQQYAHHFKASHPHTSKHPNENFSAPGSHSSYASSHASSVASAPIHNVNYGSVKNGK</sequence>
<evidence type="ECO:0000256" key="15">
    <source>
        <dbReference type="SAM" id="MobiDB-lite"/>
    </source>
</evidence>
<comment type="function">
    <text evidence="14">Catalyzes the hydrolysis of ATP coupled with the transport of calcium.</text>
</comment>
<feature type="domain" description="Cation-transporting P-type ATPase N-terminal" evidence="16">
    <location>
        <begin position="47"/>
        <end position="124"/>
    </location>
</feature>
<gene>
    <name evidence="17" type="ORF">O0I10_002572</name>
</gene>
<dbReference type="SUPFAM" id="SSF56784">
    <property type="entry name" value="HAD-like"/>
    <property type="match status" value="1"/>
</dbReference>
<keyword evidence="18" id="KW-1185">Reference proteome</keyword>
<dbReference type="SFLD" id="SFLDS00003">
    <property type="entry name" value="Haloacid_Dehalogenase"/>
    <property type="match status" value="1"/>
</dbReference>
<dbReference type="Gene3D" id="3.40.50.1000">
    <property type="entry name" value="HAD superfamily/HAD-like"/>
    <property type="match status" value="1"/>
</dbReference>
<comment type="caution">
    <text evidence="17">The sequence shown here is derived from an EMBL/GenBank/DDBJ whole genome shotgun (WGS) entry which is preliminary data.</text>
</comment>
<dbReference type="GO" id="GO:0006874">
    <property type="term" value="P:intracellular calcium ion homeostasis"/>
    <property type="evidence" value="ECO:0007669"/>
    <property type="project" value="TreeGrafter"/>
</dbReference>
<keyword evidence="7 14" id="KW-0106">Calcium</keyword>
<accession>A0AAD7V999</accession>
<feature type="transmembrane region" description="Helical" evidence="14">
    <location>
        <begin position="109"/>
        <end position="128"/>
    </location>
</feature>
<dbReference type="GO" id="GO:0005886">
    <property type="term" value="C:plasma membrane"/>
    <property type="evidence" value="ECO:0007669"/>
    <property type="project" value="TreeGrafter"/>
</dbReference>
<evidence type="ECO:0000256" key="1">
    <source>
        <dbReference type="ARBA" id="ARBA00004127"/>
    </source>
</evidence>
<dbReference type="Pfam" id="PF00122">
    <property type="entry name" value="E1-E2_ATPase"/>
    <property type="match status" value="1"/>
</dbReference>
<comment type="subcellular location">
    <subcellularLocation>
        <location evidence="1">Endomembrane system</location>
        <topology evidence="1">Multi-pass membrane protein</topology>
    </subcellularLocation>
    <subcellularLocation>
        <location evidence="14">Membrane</location>
        <topology evidence="14">Multi-pass membrane protein</topology>
    </subcellularLocation>
</comment>
<feature type="compositionally biased region" description="Basic residues" evidence="15">
    <location>
        <begin position="1029"/>
        <end position="1040"/>
    </location>
</feature>
<feature type="transmembrane region" description="Helical" evidence="14">
    <location>
        <begin position="314"/>
        <end position="333"/>
    </location>
</feature>
<dbReference type="Gene3D" id="2.70.150.10">
    <property type="entry name" value="Calcium-transporting ATPase, cytoplasmic transduction domain A"/>
    <property type="match status" value="1"/>
</dbReference>
<reference evidence="17 18" key="1">
    <citation type="submission" date="2023-03" db="EMBL/GenBank/DDBJ databases">
        <title>Genome sequence of Lichtheimia ornata CBS 291.66.</title>
        <authorList>
            <person name="Mohabir J.T."/>
            <person name="Shea T.P."/>
            <person name="Kurbessoian T."/>
            <person name="Berby B."/>
            <person name="Fontaine J."/>
            <person name="Livny J."/>
            <person name="Gnirke A."/>
            <person name="Stajich J.E."/>
            <person name="Cuomo C.A."/>
        </authorList>
    </citation>
    <scope>NUCLEOTIDE SEQUENCE [LARGE SCALE GENOMIC DNA]</scope>
    <source>
        <strain evidence="17">CBS 291.66</strain>
    </source>
</reference>
<dbReference type="GO" id="GO:0016887">
    <property type="term" value="F:ATP hydrolysis activity"/>
    <property type="evidence" value="ECO:0007669"/>
    <property type="project" value="InterPro"/>
</dbReference>
<feature type="transmembrane region" description="Helical" evidence="14">
    <location>
        <begin position="769"/>
        <end position="788"/>
    </location>
</feature>
<evidence type="ECO:0000313" key="18">
    <source>
        <dbReference type="Proteomes" id="UP001234581"/>
    </source>
</evidence>
<evidence type="ECO:0000256" key="3">
    <source>
        <dbReference type="ARBA" id="ARBA00022568"/>
    </source>
</evidence>
<feature type="transmembrane region" description="Helical" evidence="14">
    <location>
        <begin position="876"/>
        <end position="893"/>
    </location>
</feature>
<evidence type="ECO:0000256" key="11">
    <source>
        <dbReference type="ARBA" id="ARBA00022989"/>
    </source>
</evidence>
<feature type="transmembrane region" description="Helical" evidence="14">
    <location>
        <begin position="800"/>
        <end position="819"/>
    </location>
</feature>
<name>A0AAD7V999_9FUNG</name>
<dbReference type="PANTHER" id="PTHR24093">
    <property type="entry name" value="CATION TRANSPORTING ATPASE"/>
    <property type="match status" value="1"/>
</dbReference>
<dbReference type="InterPro" id="IPR023298">
    <property type="entry name" value="ATPase_P-typ_TM_dom_sf"/>
</dbReference>
<evidence type="ECO:0000256" key="14">
    <source>
        <dbReference type="RuleBase" id="RU361146"/>
    </source>
</evidence>
<protein>
    <recommendedName>
        <fullName evidence="14">Calcium-transporting ATPase</fullName>
        <ecNumber evidence="14">7.2.2.10</ecNumber>
    </recommendedName>
</protein>
<feature type="transmembrane region" description="Helical" evidence="14">
    <location>
        <begin position="914"/>
        <end position="936"/>
    </location>
</feature>
<dbReference type="SUPFAM" id="SSF81653">
    <property type="entry name" value="Calcium ATPase, transduction domain A"/>
    <property type="match status" value="1"/>
</dbReference>
<dbReference type="RefSeq" id="XP_058346677.1">
    <property type="nucleotide sequence ID" value="XM_058482653.1"/>
</dbReference>
<keyword evidence="2 14" id="KW-0813">Transport</keyword>
<dbReference type="PRINTS" id="PR00119">
    <property type="entry name" value="CATATPASE"/>
</dbReference>
<comment type="similarity">
    <text evidence="14">Belongs to the cation transport ATPase (P-type) (TC 3.A.3) family.</text>
</comment>
<dbReference type="InterPro" id="IPR006068">
    <property type="entry name" value="ATPase_P-typ_cation-transptr_C"/>
</dbReference>
<keyword evidence="9" id="KW-0460">Magnesium</keyword>
<keyword evidence="11 14" id="KW-1133">Transmembrane helix</keyword>
<evidence type="ECO:0000256" key="13">
    <source>
        <dbReference type="ARBA" id="ARBA00023136"/>
    </source>
</evidence>
<comment type="catalytic activity">
    <reaction evidence="14">
        <text>Ca(2+)(in) + ATP + H2O = Ca(2+)(out) + ADP + phosphate + H(+)</text>
        <dbReference type="Rhea" id="RHEA:18105"/>
        <dbReference type="ChEBI" id="CHEBI:15377"/>
        <dbReference type="ChEBI" id="CHEBI:15378"/>
        <dbReference type="ChEBI" id="CHEBI:29108"/>
        <dbReference type="ChEBI" id="CHEBI:30616"/>
        <dbReference type="ChEBI" id="CHEBI:43474"/>
        <dbReference type="ChEBI" id="CHEBI:456216"/>
        <dbReference type="EC" id="7.2.2.10"/>
    </reaction>
</comment>
<evidence type="ECO:0000313" key="17">
    <source>
        <dbReference type="EMBL" id="KAJ8661764.1"/>
    </source>
</evidence>
<evidence type="ECO:0000256" key="7">
    <source>
        <dbReference type="ARBA" id="ARBA00022837"/>
    </source>
</evidence>
<evidence type="ECO:0000259" key="16">
    <source>
        <dbReference type="SMART" id="SM00831"/>
    </source>
</evidence>
<dbReference type="NCBIfam" id="TIGR01494">
    <property type="entry name" value="ATPase_P-type"/>
    <property type="match status" value="2"/>
</dbReference>
<dbReference type="InterPro" id="IPR059000">
    <property type="entry name" value="ATPase_P-type_domA"/>
</dbReference>
<dbReference type="InterPro" id="IPR018303">
    <property type="entry name" value="ATPase_P-typ_P_site"/>
</dbReference>
<dbReference type="Pfam" id="PF00690">
    <property type="entry name" value="Cation_ATPase_N"/>
    <property type="match status" value="1"/>
</dbReference>
<dbReference type="PRINTS" id="PR00120">
    <property type="entry name" value="HATPASE"/>
</dbReference>
<organism evidence="17 18">
    <name type="scientific">Lichtheimia ornata</name>
    <dbReference type="NCBI Taxonomy" id="688661"/>
    <lineage>
        <taxon>Eukaryota</taxon>
        <taxon>Fungi</taxon>
        <taxon>Fungi incertae sedis</taxon>
        <taxon>Mucoromycota</taxon>
        <taxon>Mucoromycotina</taxon>
        <taxon>Mucoromycetes</taxon>
        <taxon>Mucorales</taxon>
        <taxon>Lichtheimiaceae</taxon>
        <taxon>Lichtheimia</taxon>
    </lineage>
</organism>
<dbReference type="PANTHER" id="PTHR24093:SF369">
    <property type="entry name" value="CALCIUM-TRANSPORTING ATPASE"/>
    <property type="match status" value="1"/>
</dbReference>
<dbReference type="NCBIfam" id="TIGR01517">
    <property type="entry name" value="ATPase-IIB_Ca"/>
    <property type="match status" value="1"/>
</dbReference>
<dbReference type="SFLD" id="SFLDF00027">
    <property type="entry name" value="p-type_atpase"/>
    <property type="match status" value="1"/>
</dbReference>
<dbReference type="GO" id="GO:0005524">
    <property type="term" value="F:ATP binding"/>
    <property type="evidence" value="ECO:0007669"/>
    <property type="project" value="UniProtKB-KW"/>
</dbReference>
<dbReference type="InterPro" id="IPR004014">
    <property type="entry name" value="ATPase_P-typ_cation-transptr_N"/>
</dbReference>
<dbReference type="SUPFAM" id="SSF81665">
    <property type="entry name" value="Calcium ATPase, transmembrane domain M"/>
    <property type="match status" value="1"/>
</dbReference>
<feature type="transmembrane region" description="Helical" evidence="14">
    <location>
        <begin position="840"/>
        <end position="864"/>
    </location>
</feature>
<dbReference type="InterPro" id="IPR008250">
    <property type="entry name" value="ATPase_P-typ_transduc_dom_A_sf"/>
</dbReference>
<feature type="transmembrane region" description="Helical" evidence="14">
    <location>
        <begin position="948"/>
        <end position="968"/>
    </location>
</feature>
<dbReference type="FunFam" id="2.70.150.10:FF:000028">
    <property type="entry name" value="Calcium-transporting ATPase"/>
    <property type="match status" value="1"/>
</dbReference>
<keyword evidence="10" id="KW-1278">Translocase</keyword>
<dbReference type="InterPro" id="IPR001757">
    <property type="entry name" value="P_typ_ATPase"/>
</dbReference>
<evidence type="ECO:0000256" key="9">
    <source>
        <dbReference type="ARBA" id="ARBA00022842"/>
    </source>
</evidence>
<keyword evidence="4 14" id="KW-0812">Transmembrane</keyword>
<dbReference type="EC" id="7.2.2.10" evidence="14"/>
<evidence type="ECO:0000256" key="6">
    <source>
        <dbReference type="ARBA" id="ARBA00022741"/>
    </source>
</evidence>
<dbReference type="GO" id="GO:0005388">
    <property type="term" value="F:P-type calcium transporter activity"/>
    <property type="evidence" value="ECO:0007669"/>
    <property type="project" value="UniProtKB-EC"/>
</dbReference>
<evidence type="ECO:0000256" key="10">
    <source>
        <dbReference type="ARBA" id="ARBA00022967"/>
    </source>
</evidence>
<dbReference type="InterPro" id="IPR006408">
    <property type="entry name" value="P-type_ATPase_IIB"/>
</dbReference>
<dbReference type="Gene3D" id="1.20.1110.10">
    <property type="entry name" value="Calcium-transporting ATPase, transmembrane domain"/>
    <property type="match status" value="1"/>
</dbReference>
<dbReference type="InterPro" id="IPR044492">
    <property type="entry name" value="P_typ_ATPase_HD_dom"/>
</dbReference>
<keyword evidence="13 14" id="KW-0472">Membrane</keyword>
<evidence type="ECO:0000256" key="2">
    <source>
        <dbReference type="ARBA" id="ARBA00022448"/>
    </source>
</evidence>
<feature type="compositionally biased region" description="Low complexity" evidence="15">
    <location>
        <begin position="1047"/>
        <end position="1058"/>
    </location>
</feature>
<dbReference type="InterPro" id="IPR023214">
    <property type="entry name" value="HAD_sf"/>
</dbReference>
<proteinExistence type="inferred from homology"/>
<feature type="region of interest" description="Disordered" evidence="15">
    <location>
        <begin position="1018"/>
        <end position="1058"/>
    </location>
</feature>
<keyword evidence="8 14" id="KW-0067">ATP-binding</keyword>
<evidence type="ECO:0000256" key="8">
    <source>
        <dbReference type="ARBA" id="ARBA00022840"/>
    </source>
</evidence>
<dbReference type="Pfam" id="PF00689">
    <property type="entry name" value="Cation_ATPase_C"/>
    <property type="match status" value="1"/>
</dbReference>
<dbReference type="EMBL" id="JARTCD010000007">
    <property type="protein sequence ID" value="KAJ8661764.1"/>
    <property type="molecule type" value="Genomic_DNA"/>
</dbReference>
<dbReference type="AlphaFoldDB" id="A0AAD7V999"/>
<feature type="transmembrane region" description="Helical" evidence="14">
    <location>
        <begin position="140"/>
        <end position="161"/>
    </location>
</feature>
<evidence type="ECO:0000256" key="4">
    <source>
        <dbReference type="ARBA" id="ARBA00022692"/>
    </source>
</evidence>
<dbReference type="Proteomes" id="UP001234581">
    <property type="component" value="Unassembled WGS sequence"/>
</dbReference>
<dbReference type="GeneID" id="83209989"/>
<comment type="caution">
    <text evidence="14">Lacks conserved residue(s) required for the propagation of feature annotation.</text>
</comment>
<keyword evidence="5" id="KW-0479">Metal-binding</keyword>
<dbReference type="GO" id="GO:0046872">
    <property type="term" value="F:metal ion binding"/>
    <property type="evidence" value="ECO:0007669"/>
    <property type="project" value="UniProtKB-KW"/>
</dbReference>
<dbReference type="Pfam" id="PF13246">
    <property type="entry name" value="Cation_ATPase"/>
    <property type="match status" value="1"/>
</dbReference>
<keyword evidence="6 14" id="KW-0547">Nucleotide-binding</keyword>
<dbReference type="Gene3D" id="3.40.1110.10">
    <property type="entry name" value="Calcium-transporting ATPase, cytoplasmic domain N"/>
    <property type="match status" value="1"/>
</dbReference>
<dbReference type="SMART" id="SM00831">
    <property type="entry name" value="Cation_ATPase_N"/>
    <property type="match status" value="1"/>
</dbReference>
<dbReference type="SUPFAM" id="SSF81660">
    <property type="entry name" value="Metal cation-transporting ATPase, ATP-binding domain N"/>
    <property type="match status" value="1"/>
</dbReference>
<dbReference type="PROSITE" id="PS00154">
    <property type="entry name" value="ATPASE_E1_E2"/>
    <property type="match status" value="1"/>
</dbReference>
<dbReference type="InterPro" id="IPR023299">
    <property type="entry name" value="ATPase_P-typ_cyto_dom_N"/>
</dbReference>
<keyword evidence="12 14" id="KW-0406">Ion transport</keyword>
<dbReference type="SFLD" id="SFLDG00002">
    <property type="entry name" value="C1.7:_P-type_atpase_like"/>
    <property type="match status" value="1"/>
</dbReference>
<dbReference type="CDD" id="cd02081">
    <property type="entry name" value="P-type_ATPase_Ca_PMCA-like"/>
    <property type="match status" value="1"/>
</dbReference>